<dbReference type="RefSeq" id="WP_344596265.1">
    <property type="nucleotide sequence ID" value="NZ_BAAARW010000037.1"/>
</dbReference>
<dbReference type="InterPro" id="IPR036365">
    <property type="entry name" value="PGBD-like_sf"/>
</dbReference>
<sequence length="158" mass="17597">MSAPPFQPPLMKFPPITSGPNVRRWQTQMRERGWNITADGDYGPISQRLCKNFQREHGLPVDGIVGPNTWKATWEAPSTMPPPAPSEVLQKGSSGEHVRTWQRQVDSRGWPLEADGVFGPKTESACNALQAFKGLPVTGRVDHETWDAAWLERVPVTV</sequence>
<dbReference type="Proteomes" id="UP001501231">
    <property type="component" value="Unassembled WGS sequence"/>
</dbReference>
<keyword evidence="4" id="KW-1185">Reference proteome</keyword>
<gene>
    <name evidence="3" type="ORF">GCM10010191_79230</name>
</gene>
<reference evidence="4" key="1">
    <citation type="journal article" date="2019" name="Int. J. Syst. Evol. Microbiol.">
        <title>The Global Catalogue of Microorganisms (GCM) 10K type strain sequencing project: providing services to taxonomists for standard genome sequencing and annotation.</title>
        <authorList>
            <consortium name="The Broad Institute Genomics Platform"/>
            <consortium name="The Broad Institute Genome Sequencing Center for Infectious Disease"/>
            <person name="Wu L."/>
            <person name="Ma J."/>
        </authorList>
    </citation>
    <scope>NUCLEOTIDE SEQUENCE [LARGE SCALE GENOMIC DNA]</scope>
    <source>
        <strain evidence="4">JCM 3325</strain>
    </source>
</reference>
<evidence type="ECO:0000313" key="3">
    <source>
        <dbReference type="EMBL" id="GAA2449656.1"/>
    </source>
</evidence>
<feature type="domain" description="Peptidoglycan binding-like" evidence="2">
    <location>
        <begin position="18"/>
        <end position="72"/>
    </location>
</feature>
<feature type="region of interest" description="Disordered" evidence="1">
    <location>
        <begin position="76"/>
        <end position="98"/>
    </location>
</feature>
<dbReference type="SUPFAM" id="SSF47090">
    <property type="entry name" value="PGBD-like"/>
    <property type="match status" value="2"/>
</dbReference>
<evidence type="ECO:0000259" key="2">
    <source>
        <dbReference type="Pfam" id="PF01471"/>
    </source>
</evidence>
<dbReference type="Gene3D" id="1.10.101.10">
    <property type="entry name" value="PGBD-like superfamily/PGBD"/>
    <property type="match status" value="2"/>
</dbReference>
<feature type="domain" description="Peptidoglycan binding-like" evidence="2">
    <location>
        <begin position="94"/>
        <end position="148"/>
    </location>
</feature>
<organism evidence="3 4">
    <name type="scientific">Actinomadura vinacea</name>
    <dbReference type="NCBI Taxonomy" id="115336"/>
    <lineage>
        <taxon>Bacteria</taxon>
        <taxon>Bacillati</taxon>
        <taxon>Actinomycetota</taxon>
        <taxon>Actinomycetes</taxon>
        <taxon>Streptosporangiales</taxon>
        <taxon>Thermomonosporaceae</taxon>
        <taxon>Actinomadura</taxon>
    </lineage>
</organism>
<dbReference type="EMBL" id="BAAARW010000037">
    <property type="protein sequence ID" value="GAA2449656.1"/>
    <property type="molecule type" value="Genomic_DNA"/>
</dbReference>
<dbReference type="InterPro" id="IPR036366">
    <property type="entry name" value="PGBDSf"/>
</dbReference>
<comment type="caution">
    <text evidence="3">The sequence shown here is derived from an EMBL/GenBank/DDBJ whole genome shotgun (WGS) entry which is preliminary data.</text>
</comment>
<evidence type="ECO:0000313" key="4">
    <source>
        <dbReference type="Proteomes" id="UP001501231"/>
    </source>
</evidence>
<accession>A0ABP5XCU6</accession>
<evidence type="ECO:0000256" key="1">
    <source>
        <dbReference type="SAM" id="MobiDB-lite"/>
    </source>
</evidence>
<name>A0ABP5XCU6_9ACTN</name>
<proteinExistence type="predicted"/>
<dbReference type="Pfam" id="PF01471">
    <property type="entry name" value="PG_binding_1"/>
    <property type="match status" value="2"/>
</dbReference>
<dbReference type="InterPro" id="IPR002477">
    <property type="entry name" value="Peptidoglycan-bd-like"/>
</dbReference>
<protein>
    <recommendedName>
        <fullName evidence="2">Peptidoglycan binding-like domain-containing protein</fullName>
    </recommendedName>
</protein>